<evidence type="ECO:0000313" key="2">
    <source>
        <dbReference type="Proteomes" id="UP000515561"/>
    </source>
</evidence>
<keyword evidence="2" id="KW-1185">Reference proteome</keyword>
<reference evidence="1 2" key="1">
    <citation type="journal article" date="2016" name="Int. J. Syst. Evol. Microbiol.">
        <title>Descriptions of Anaerotaenia torta gen. nov., sp. nov. and Anaerocolumna cellulosilytica gen. nov., sp. nov. isolated from a methanogenic reactor of cattle waste.</title>
        <authorList>
            <person name="Uek A."/>
            <person name="Ohtaki Y."/>
            <person name="Kaku N."/>
            <person name="Ueki K."/>
        </authorList>
    </citation>
    <scope>NUCLEOTIDE SEQUENCE [LARGE SCALE GENOMIC DNA]</scope>
    <source>
        <strain evidence="1 2">SN021</strain>
    </source>
</reference>
<accession>A0A6S6R9W3</accession>
<dbReference type="Proteomes" id="UP000515561">
    <property type="component" value="Chromosome"/>
</dbReference>
<dbReference type="Pfam" id="PF19538">
    <property type="entry name" value="DUF6062"/>
    <property type="match status" value="1"/>
</dbReference>
<organism evidence="1 2">
    <name type="scientific">Anaerocolumna cellulosilytica</name>
    <dbReference type="NCBI Taxonomy" id="433286"/>
    <lineage>
        <taxon>Bacteria</taxon>
        <taxon>Bacillati</taxon>
        <taxon>Bacillota</taxon>
        <taxon>Clostridia</taxon>
        <taxon>Lachnospirales</taxon>
        <taxon>Lachnospiraceae</taxon>
        <taxon>Anaerocolumna</taxon>
    </lineage>
</organism>
<evidence type="ECO:0000313" key="1">
    <source>
        <dbReference type="EMBL" id="BCJ96260.1"/>
    </source>
</evidence>
<dbReference type="RefSeq" id="WP_184095535.1">
    <property type="nucleotide sequence ID" value="NZ_AP023367.1"/>
</dbReference>
<proteinExistence type="predicted"/>
<dbReference type="KEGG" id="acel:acsn021_38290"/>
<name>A0A6S6R9W3_9FIRM</name>
<dbReference type="InterPro" id="IPR045706">
    <property type="entry name" value="DUF6062"/>
</dbReference>
<gene>
    <name evidence="1" type="ORF">acsn021_38290</name>
</gene>
<dbReference type="EMBL" id="AP023367">
    <property type="protein sequence ID" value="BCJ96260.1"/>
    <property type="molecule type" value="Genomic_DNA"/>
</dbReference>
<sequence length="239" mass="28033">MKEKLYTIPVNEAFAADCECPICLMKKTLEDNAIEFTMGPSYMEDDVRAETDKIGFCTHHVKKLYENQNRLGLALMLKTHMDKTIEDIEKLTKQGIKIASPSLFRKKTEDSLLKSYIDSLKNSCYICNKIENTFNRYIVTVFSLYTSDKDFVDTYKNSKGFCTTHYGLLYEEAPKYLKGDKLEEFINTLNRLYLANMKRVRDDLDWFTDKFDYRYVNEPWKNSKDALPRSMIKVNSIIE</sequence>
<protein>
    <submittedName>
        <fullName evidence="1">Uncharacterized protein</fullName>
    </submittedName>
</protein>
<dbReference type="AlphaFoldDB" id="A0A6S6R9W3"/>